<keyword evidence="8 11" id="KW-0411">Iron-sulfur</keyword>
<dbReference type="NCBIfam" id="TIGR00720">
    <property type="entry name" value="sda_mono"/>
    <property type="match status" value="1"/>
</dbReference>
<dbReference type="PANTHER" id="PTHR30182:SF1">
    <property type="entry name" value="L-SERINE DEHYDRATASE 1"/>
    <property type="match status" value="1"/>
</dbReference>
<evidence type="ECO:0000259" key="12">
    <source>
        <dbReference type="Pfam" id="PF03313"/>
    </source>
</evidence>
<evidence type="ECO:0000256" key="4">
    <source>
        <dbReference type="ARBA" id="ARBA00022432"/>
    </source>
</evidence>
<comment type="pathway">
    <text evidence="2">Carbohydrate biosynthesis; gluconeogenesis.</text>
</comment>
<sequence>MAISVFDLFSIGIGPSSSHTVGPMRAARIFARRLRNEELLPRVAAVRAELYGSLGATGHGHGTPKAVLLGLEGDSPRTVDVERADDRVEAIRETGRLRLLGDHEIPFSFDDDLVLHRRETLPYHANGMTLWAYDAEGTELLSKTYYSVGGGFVVDEDAVGADRIVLDDTVLKHPFRTGDELLRLTRETGLSISALMLENERAWRTEDEIRAGLLEIWQAMRACVSRGMSREGILPGGLKVRRRAANTARKLRSEGDPLALAMEWITLYAMAVNEENAAGGRVVTAPTNGAAGIIPAVLHYYMNFVPGADEEGVVRFLLAAGAIGMLFKENASISGAEVGCQGEVGSACSMAAGALAEVLGGSPEQVENAAEIGMEHNLGLTCDPVGGLVQIPCIERNGMAAVKAVTAARMAMRGDGSHKVSLDKVIKTMKETGADMSVKYKETARGGLAVNIIEC</sequence>
<dbReference type="Pfam" id="PF03313">
    <property type="entry name" value="SDH_alpha"/>
    <property type="match status" value="1"/>
</dbReference>
<comment type="catalytic activity">
    <reaction evidence="10 11">
        <text>L-serine = pyruvate + NH4(+)</text>
        <dbReference type="Rhea" id="RHEA:19169"/>
        <dbReference type="ChEBI" id="CHEBI:15361"/>
        <dbReference type="ChEBI" id="CHEBI:28938"/>
        <dbReference type="ChEBI" id="CHEBI:33384"/>
        <dbReference type="EC" id="4.3.1.17"/>
    </reaction>
</comment>
<feature type="domain" description="Serine dehydratase-like alpha subunit" evidence="12">
    <location>
        <begin position="187"/>
        <end position="449"/>
    </location>
</feature>
<dbReference type="Proteomes" id="UP001501265">
    <property type="component" value="Unassembled WGS sequence"/>
</dbReference>
<evidence type="ECO:0000256" key="9">
    <source>
        <dbReference type="ARBA" id="ARBA00023239"/>
    </source>
</evidence>
<keyword evidence="6 11" id="KW-0479">Metal-binding</keyword>
<gene>
    <name evidence="14" type="ORF">GCM10023220_59350</name>
</gene>
<dbReference type="EMBL" id="BAABIG010000072">
    <property type="protein sequence ID" value="GAA4818673.1"/>
    <property type="molecule type" value="Genomic_DNA"/>
</dbReference>
<keyword evidence="9 11" id="KW-0456">Lyase</keyword>
<keyword evidence="7 11" id="KW-0408">Iron</keyword>
<proteinExistence type="inferred from homology"/>
<evidence type="ECO:0000256" key="2">
    <source>
        <dbReference type="ARBA" id="ARBA00004742"/>
    </source>
</evidence>
<comment type="caution">
    <text evidence="14">The sequence shown here is derived from an EMBL/GenBank/DDBJ whole genome shotgun (WGS) entry which is preliminary data.</text>
</comment>
<feature type="domain" description="Serine dehydratase beta chain" evidence="13">
    <location>
        <begin position="4"/>
        <end position="157"/>
    </location>
</feature>
<evidence type="ECO:0000256" key="11">
    <source>
        <dbReference type="RuleBase" id="RU366059"/>
    </source>
</evidence>
<keyword evidence="15" id="KW-1185">Reference proteome</keyword>
<dbReference type="InterPro" id="IPR029009">
    <property type="entry name" value="ASB_dom_sf"/>
</dbReference>
<comment type="similarity">
    <text evidence="3 11">Belongs to the iron-sulfur dependent L-serine dehydratase family.</text>
</comment>
<dbReference type="InterPro" id="IPR004644">
    <property type="entry name" value="Fe-S_L-Ser_mono"/>
</dbReference>
<evidence type="ECO:0000256" key="6">
    <source>
        <dbReference type="ARBA" id="ARBA00022723"/>
    </source>
</evidence>
<dbReference type="Gene3D" id="3.30.1330.90">
    <property type="entry name" value="D-3-phosphoglycerate dehydrogenase, domain 3"/>
    <property type="match status" value="1"/>
</dbReference>
<dbReference type="Pfam" id="PF03315">
    <property type="entry name" value="SDH_beta"/>
    <property type="match status" value="1"/>
</dbReference>
<evidence type="ECO:0000256" key="7">
    <source>
        <dbReference type="ARBA" id="ARBA00023004"/>
    </source>
</evidence>
<accession>A0ABP9CZ20</accession>
<dbReference type="RefSeq" id="WP_345623596.1">
    <property type="nucleotide sequence ID" value="NZ_BAABIG010000072.1"/>
</dbReference>
<name>A0ABP9CZ20_9ACTN</name>
<evidence type="ECO:0000256" key="5">
    <source>
        <dbReference type="ARBA" id="ARBA00022485"/>
    </source>
</evidence>
<dbReference type="PANTHER" id="PTHR30182">
    <property type="entry name" value="L-SERINE DEHYDRATASE"/>
    <property type="match status" value="1"/>
</dbReference>
<keyword evidence="4 11" id="KW-0312">Gluconeogenesis</keyword>
<organism evidence="14 15">
    <name type="scientific">Streptomyces ziwulingensis</name>
    <dbReference type="NCBI Taxonomy" id="1045501"/>
    <lineage>
        <taxon>Bacteria</taxon>
        <taxon>Bacillati</taxon>
        <taxon>Actinomycetota</taxon>
        <taxon>Actinomycetes</taxon>
        <taxon>Kitasatosporales</taxon>
        <taxon>Streptomycetaceae</taxon>
        <taxon>Streptomyces</taxon>
    </lineage>
</organism>
<evidence type="ECO:0000256" key="10">
    <source>
        <dbReference type="ARBA" id="ARBA00049406"/>
    </source>
</evidence>
<comment type="cofactor">
    <cofactor evidence="1 11">
        <name>[4Fe-4S] cluster</name>
        <dbReference type="ChEBI" id="CHEBI:49883"/>
    </cofactor>
</comment>
<dbReference type="InterPro" id="IPR051318">
    <property type="entry name" value="Fe-S_L-Ser"/>
</dbReference>
<evidence type="ECO:0000313" key="14">
    <source>
        <dbReference type="EMBL" id="GAA4818673.1"/>
    </source>
</evidence>
<dbReference type="InterPro" id="IPR005131">
    <property type="entry name" value="Ser_deHydtase_bsu"/>
</dbReference>
<keyword evidence="5 11" id="KW-0004">4Fe-4S</keyword>
<reference evidence="15" key="1">
    <citation type="journal article" date="2019" name="Int. J. Syst. Evol. Microbiol.">
        <title>The Global Catalogue of Microorganisms (GCM) 10K type strain sequencing project: providing services to taxonomists for standard genome sequencing and annotation.</title>
        <authorList>
            <consortium name="The Broad Institute Genomics Platform"/>
            <consortium name="The Broad Institute Genome Sequencing Center for Infectious Disease"/>
            <person name="Wu L."/>
            <person name="Ma J."/>
        </authorList>
    </citation>
    <scope>NUCLEOTIDE SEQUENCE [LARGE SCALE GENOMIC DNA]</scope>
    <source>
        <strain evidence="15">JCM 18081</strain>
    </source>
</reference>
<protein>
    <recommendedName>
        <fullName evidence="11">L-serine dehydratase</fullName>
        <ecNumber evidence="11">4.3.1.17</ecNumber>
    </recommendedName>
</protein>
<evidence type="ECO:0000256" key="8">
    <source>
        <dbReference type="ARBA" id="ARBA00023014"/>
    </source>
</evidence>
<dbReference type="EC" id="4.3.1.17" evidence="11"/>
<dbReference type="SUPFAM" id="SSF143548">
    <property type="entry name" value="Serine metabolism enzymes domain"/>
    <property type="match status" value="1"/>
</dbReference>
<evidence type="ECO:0000256" key="3">
    <source>
        <dbReference type="ARBA" id="ARBA00008636"/>
    </source>
</evidence>
<evidence type="ECO:0000313" key="15">
    <source>
        <dbReference type="Proteomes" id="UP001501265"/>
    </source>
</evidence>
<evidence type="ECO:0000259" key="13">
    <source>
        <dbReference type="Pfam" id="PF03315"/>
    </source>
</evidence>
<evidence type="ECO:0000256" key="1">
    <source>
        <dbReference type="ARBA" id="ARBA00001966"/>
    </source>
</evidence>
<dbReference type="InterPro" id="IPR005130">
    <property type="entry name" value="Ser_deHydtase-like_asu"/>
</dbReference>